<feature type="region of interest" description="Disordered" evidence="5">
    <location>
        <begin position="830"/>
        <end position="871"/>
    </location>
</feature>
<dbReference type="VEuPathDB" id="FungiDB:Malapachy_2601"/>
<evidence type="ECO:0000256" key="5">
    <source>
        <dbReference type="SAM" id="MobiDB-lite"/>
    </source>
</evidence>
<organism evidence="7 8">
    <name type="scientific">Malassezia pachydermatis</name>
    <dbReference type="NCBI Taxonomy" id="77020"/>
    <lineage>
        <taxon>Eukaryota</taxon>
        <taxon>Fungi</taxon>
        <taxon>Dikarya</taxon>
        <taxon>Basidiomycota</taxon>
        <taxon>Ustilaginomycotina</taxon>
        <taxon>Malasseziomycetes</taxon>
        <taxon>Malasseziales</taxon>
        <taxon>Malasseziaceae</taxon>
        <taxon>Malassezia</taxon>
    </lineage>
</organism>
<feature type="compositionally biased region" description="Basic and acidic residues" evidence="5">
    <location>
        <begin position="256"/>
        <end position="272"/>
    </location>
</feature>
<dbReference type="SUPFAM" id="SSF50044">
    <property type="entry name" value="SH3-domain"/>
    <property type="match status" value="1"/>
</dbReference>
<dbReference type="GO" id="GO:0000172">
    <property type="term" value="C:ribonuclease MRP complex"/>
    <property type="evidence" value="ECO:0007669"/>
    <property type="project" value="TreeGrafter"/>
</dbReference>
<comment type="similarity">
    <text evidence="1">Belongs to the eukaryotic/archaeal RNase P protein component 2 family.</text>
</comment>
<feature type="compositionally biased region" description="Low complexity" evidence="5">
    <location>
        <begin position="451"/>
        <end position="464"/>
    </location>
</feature>
<dbReference type="GO" id="GO:0005730">
    <property type="term" value="C:nucleolus"/>
    <property type="evidence" value="ECO:0007669"/>
    <property type="project" value="TreeGrafter"/>
</dbReference>
<keyword evidence="2 4" id="KW-0728">SH3 domain</keyword>
<evidence type="ECO:0000313" key="7">
    <source>
        <dbReference type="EMBL" id="KOS15488.1"/>
    </source>
</evidence>
<dbReference type="InterPro" id="IPR038085">
    <property type="entry name" value="Rnp2-like_sf"/>
</dbReference>
<dbReference type="GO" id="GO:0033204">
    <property type="term" value="F:ribonuclease P RNA binding"/>
    <property type="evidence" value="ECO:0007669"/>
    <property type="project" value="TreeGrafter"/>
</dbReference>
<feature type="domain" description="SH3" evidence="6">
    <location>
        <begin position="2"/>
        <end position="74"/>
    </location>
</feature>
<feature type="compositionally biased region" description="Basic and acidic residues" evidence="5">
    <location>
        <begin position="132"/>
        <end position="147"/>
    </location>
</feature>
<gene>
    <name evidence="7" type="ORF">Malapachy_2601</name>
</gene>
<feature type="compositionally biased region" description="Basic and acidic residues" evidence="5">
    <location>
        <begin position="348"/>
        <end position="365"/>
    </location>
</feature>
<feature type="compositionally biased region" description="Polar residues" evidence="5">
    <location>
        <begin position="753"/>
        <end position="769"/>
    </location>
</feature>
<dbReference type="Proteomes" id="UP000037751">
    <property type="component" value="Unassembled WGS sequence"/>
</dbReference>
<feature type="compositionally biased region" description="Low complexity" evidence="5">
    <location>
        <begin position="367"/>
        <end position="378"/>
    </location>
</feature>
<dbReference type="PANTHER" id="PTHR15441:SF2">
    <property type="entry name" value="RIBONUCLEASE P_MRP PROTEIN SUBUNIT POP5"/>
    <property type="match status" value="1"/>
</dbReference>
<dbReference type="STRING" id="77020.A0A0M8MP47"/>
<dbReference type="InterPro" id="IPR036028">
    <property type="entry name" value="SH3-like_dom_sf"/>
</dbReference>
<evidence type="ECO:0000256" key="4">
    <source>
        <dbReference type="PROSITE-ProRule" id="PRU00192"/>
    </source>
</evidence>
<comment type="caution">
    <text evidence="7">The sequence shown here is derived from an EMBL/GenBank/DDBJ whole genome shotgun (WGS) entry which is preliminary data.</text>
</comment>
<dbReference type="GO" id="GO:0001682">
    <property type="term" value="P:tRNA 5'-leader removal"/>
    <property type="evidence" value="ECO:0007669"/>
    <property type="project" value="InterPro"/>
</dbReference>
<feature type="compositionally biased region" description="Low complexity" evidence="5">
    <location>
        <begin position="831"/>
        <end position="851"/>
    </location>
</feature>
<dbReference type="Pfam" id="PF01900">
    <property type="entry name" value="RNase_P_Rpp14"/>
    <property type="match status" value="1"/>
</dbReference>
<dbReference type="Gene3D" id="2.30.30.40">
    <property type="entry name" value="SH3 Domains"/>
    <property type="match status" value="1"/>
</dbReference>
<dbReference type="EMBL" id="LGAV01000002">
    <property type="protein sequence ID" value="KOS15488.1"/>
    <property type="molecule type" value="Genomic_DNA"/>
</dbReference>
<keyword evidence="8" id="KW-1185">Reference proteome</keyword>
<dbReference type="InterPro" id="IPR002759">
    <property type="entry name" value="Pop5/Rpp14/Rnp2-like"/>
</dbReference>
<evidence type="ECO:0000256" key="3">
    <source>
        <dbReference type="ARBA" id="ARBA00022694"/>
    </source>
</evidence>
<feature type="region of interest" description="Disordered" evidence="5">
    <location>
        <begin position="61"/>
        <end position="111"/>
    </location>
</feature>
<name>A0A0M8MP47_9BASI</name>
<dbReference type="PANTHER" id="PTHR15441">
    <property type="entry name" value="RIBONUCLEASE P PROTEIN SUBUNIT P14"/>
    <property type="match status" value="1"/>
</dbReference>
<dbReference type="RefSeq" id="XP_017993120.1">
    <property type="nucleotide sequence ID" value="XM_018137089.1"/>
</dbReference>
<dbReference type="GeneID" id="28728964"/>
<dbReference type="CDD" id="cd00174">
    <property type="entry name" value="SH3"/>
    <property type="match status" value="1"/>
</dbReference>
<accession>A0A0M8MP47</accession>
<feature type="compositionally biased region" description="Low complexity" evidence="5">
    <location>
        <begin position="224"/>
        <end position="246"/>
    </location>
</feature>
<proteinExistence type="inferred from homology"/>
<feature type="compositionally biased region" description="Low complexity" evidence="5">
    <location>
        <begin position="328"/>
        <end position="344"/>
    </location>
</feature>
<protein>
    <submittedName>
        <fullName evidence="7">Myosin i binding protein</fullName>
    </submittedName>
</protein>
<evidence type="ECO:0000259" key="6">
    <source>
        <dbReference type="PROSITE" id="PS50002"/>
    </source>
</evidence>
<evidence type="ECO:0000256" key="2">
    <source>
        <dbReference type="ARBA" id="ARBA00022443"/>
    </source>
</evidence>
<feature type="compositionally biased region" description="Polar residues" evidence="5">
    <location>
        <begin position="699"/>
        <end position="712"/>
    </location>
</feature>
<dbReference type="InterPro" id="IPR001452">
    <property type="entry name" value="SH3_domain"/>
</dbReference>
<dbReference type="OrthoDB" id="24745at2759"/>
<sequence length="1077" mass="113635">MLFPAYVKSIVKYKSPHAQDLSFAKGETICVTGYADRGTEDEEEDEDDRWYMGHALDQSRQGQFPASLVVPTDPPAVKEAQEVSPAEPETPDKMTSEPTTTDGGSAAAGAAPAAMVGGLAAGTATAAPSVTKQDHFVEEGESREKTMEAASVQDRPTPPMPTSTSTAPNREPTPEENIQTDAPMTPSNGLEKVSASSTEAPQTHPAMAETEEKTAILPASTEDSSVAPAPVPVPTTASTSTPSTTSESEIDPSRLSLRDRIAAFNKPVEKKPPPPIPRGKPGGWKRPPPAEGSEKPLLPSDPPPAIAATRSSVPPAKPVATSDHVDSSAETATSSFSASDAKSSIKMSLKERMAALQRKEAEPKVSEPPVVERSVPASDVKAAITEPAQEGSELVSPDEAERRASIARRMAALGGRRMDAGLFAPPPPVVASKPEPATEEASEESTLPNVTEAEPAAPAMTAETDSMAPQPLAVPRRTAAPRTRRAKTSESVPSPPAEAQPVLNEPVSDGTAVLEESGEALPETDKNVPPPATEIAPAGQKDTLTEQAPPMDAPFAAVDEPAIDTEAPREPSIPASSSRPVLLHDLAAPLPQKEGTMTLHNMTSMKEALPTAEPVTTTAMPTTTTPTEMSPSTAPTSVPLLPSVVPDATMIATLPPAMSTQPVEAPADFEEQRHMLENLLQSPEATSAPTALPVEKTPQDLSASESVVPSTDSEQERRDSITQRLQRMGGQRIAGMSPAPVMGMPMPVRKATQESTGETQDSLSPTAMTSPVEAPVHGEALPPRPMRRAPTLPPMNTDIDTATQDEAAPVLSPEAPRPMQAEIMVDTSMLPPNATTSTSPSETSPAQARPMRAPPRVPPPPPPTVPDNLGNDIPFKPRAPNLNGYTITKALRASLQQNFGDAASGAYAGPLACKYYSPKSGLGIVRCARDAARYVWGAATLLQTIDGQRVSIYVRACGGTIKKVQNKAISIDKSYILKIEQAKQSKQGVPIPMAAHTEVLEIPTDFEAMDEDMGTIVDEEDIGAPMDNHQSLVSLKAAPQSENDDDPLSTKEDINLPQNVLEYLKKSKEEILSIAQS</sequence>
<feature type="compositionally biased region" description="Polar residues" evidence="5">
    <location>
        <begin position="176"/>
        <end position="201"/>
    </location>
</feature>
<dbReference type="SUPFAM" id="SSF160350">
    <property type="entry name" value="Rnp2-like"/>
    <property type="match status" value="1"/>
</dbReference>
<reference evidence="7 8" key="1">
    <citation type="submission" date="2015-07" db="EMBL/GenBank/DDBJ databases">
        <title>Draft Genome Sequence of Malassezia furfur CBS1878 and Malassezia pachydermatis CBS1879.</title>
        <authorList>
            <person name="Triana S."/>
            <person name="Ohm R."/>
            <person name="Gonzalez A."/>
            <person name="DeCock H."/>
            <person name="Restrepo S."/>
            <person name="Celis A."/>
        </authorList>
    </citation>
    <scope>NUCLEOTIDE SEQUENCE [LARGE SCALE GENOMIC DNA]</scope>
    <source>
        <strain evidence="7 8">CBS 1879</strain>
    </source>
</reference>
<feature type="region of interest" description="Disordered" evidence="5">
    <location>
        <begin position="125"/>
        <end position="548"/>
    </location>
</feature>
<dbReference type="GO" id="GO:0030681">
    <property type="term" value="C:multimeric ribonuclease P complex"/>
    <property type="evidence" value="ECO:0007669"/>
    <property type="project" value="TreeGrafter"/>
</dbReference>
<feature type="region of interest" description="Disordered" evidence="5">
    <location>
        <begin position="1035"/>
        <end position="1054"/>
    </location>
</feature>
<dbReference type="Gene3D" id="3.30.70.3250">
    <property type="entry name" value="Ribonuclease P, Pop5 subunit"/>
    <property type="match status" value="1"/>
</dbReference>
<dbReference type="SMART" id="SM00326">
    <property type="entry name" value="SH3"/>
    <property type="match status" value="1"/>
</dbReference>
<keyword evidence="3" id="KW-0819">tRNA processing</keyword>
<evidence type="ECO:0000256" key="1">
    <source>
        <dbReference type="ARBA" id="ARBA00010800"/>
    </source>
</evidence>
<dbReference type="PROSITE" id="PS50002">
    <property type="entry name" value="SH3"/>
    <property type="match status" value="1"/>
</dbReference>
<feature type="compositionally biased region" description="Pro residues" evidence="5">
    <location>
        <begin position="852"/>
        <end position="865"/>
    </location>
</feature>
<feature type="region of interest" description="Disordered" evidence="5">
    <location>
        <begin position="695"/>
        <end position="800"/>
    </location>
</feature>
<evidence type="ECO:0000313" key="8">
    <source>
        <dbReference type="Proteomes" id="UP000037751"/>
    </source>
</evidence>
<dbReference type="AlphaFoldDB" id="A0A0M8MP47"/>